<evidence type="ECO:0000313" key="1">
    <source>
        <dbReference type="EMBL" id="ATX65868.1"/>
    </source>
</evidence>
<dbReference type="PIRSF" id="PIRSF032064">
    <property type="entry name" value="UCP032064"/>
    <property type="match status" value="1"/>
</dbReference>
<dbReference type="RefSeq" id="WP_071480410.1">
    <property type="nucleotide sequence ID" value="NZ_CP024899.1"/>
</dbReference>
<dbReference type="Pfam" id="PF05258">
    <property type="entry name" value="DciA"/>
    <property type="match status" value="1"/>
</dbReference>
<keyword evidence="2" id="KW-1185">Reference proteome</keyword>
<dbReference type="OrthoDB" id="7160947at2"/>
<dbReference type="EMBL" id="CP024899">
    <property type="protein sequence ID" value="ATX65868.1"/>
    <property type="molecule type" value="Genomic_DNA"/>
</dbReference>
<sequence>MAKKSAPYTPPSRRARGFETASKLMDTQIRKAGESRGFAVSRLLTHWEEIAGADIARISRPVKISYGKGGLGANLTLLTTGAAGPMLQMQLPALREKVNACYGYNAIARITLTQTAASGFADGQAEFAHAPPKRTRPIAPEIRQDAAATAAGVQDDSLRTALERLACNVLSKAQNTKGNYT</sequence>
<evidence type="ECO:0000313" key="2">
    <source>
        <dbReference type="Proteomes" id="UP000228948"/>
    </source>
</evidence>
<name>A0A2K8KGE7_9RHOB</name>
<dbReference type="InterPro" id="IPR010593">
    <property type="entry name" value="DUF1159"/>
</dbReference>
<dbReference type="Proteomes" id="UP000228948">
    <property type="component" value="Chromosome"/>
</dbReference>
<dbReference type="KEGG" id="rbg:BG454_08525"/>
<accession>A0A2K8KGE7</accession>
<dbReference type="AlphaFoldDB" id="A0A2K8KGE7"/>
<dbReference type="InterPro" id="IPR007922">
    <property type="entry name" value="DciA-like"/>
</dbReference>
<dbReference type="STRING" id="441209.GCA_001870665_01482"/>
<proteinExistence type="predicted"/>
<reference evidence="1 2" key="1">
    <citation type="submission" date="2017-11" db="EMBL/GenBank/DDBJ databases">
        <title>Revised Sequence and Annotation of the Rhodobaca barguzinensis strain alga05 Genome.</title>
        <authorList>
            <person name="Kopejtka K."/>
            <person name="Tomasch J.M."/>
            <person name="Bunk B."/>
            <person name="Koblizek M."/>
        </authorList>
    </citation>
    <scope>NUCLEOTIDE SEQUENCE [LARGE SCALE GENOMIC DNA]</scope>
    <source>
        <strain evidence="2">alga05</strain>
    </source>
</reference>
<organism evidence="1 2">
    <name type="scientific">Roseinatronobacter bogoriensis subsp. barguzinensis</name>
    <dbReference type="NCBI Taxonomy" id="441209"/>
    <lineage>
        <taxon>Bacteria</taxon>
        <taxon>Pseudomonadati</taxon>
        <taxon>Pseudomonadota</taxon>
        <taxon>Alphaproteobacteria</taxon>
        <taxon>Rhodobacterales</taxon>
        <taxon>Paracoccaceae</taxon>
        <taxon>Roseinatronobacter</taxon>
    </lineage>
</organism>
<gene>
    <name evidence="1" type="ORF">BG454_08525</name>
</gene>
<protein>
    <submittedName>
        <fullName evidence="1">DUF721 domain-containing protein</fullName>
    </submittedName>
</protein>